<comment type="caution">
    <text evidence="2">The sequence shown here is derived from an EMBL/GenBank/DDBJ whole genome shotgun (WGS) entry which is preliminary data.</text>
</comment>
<dbReference type="EMBL" id="JAOPGA020001283">
    <property type="protein sequence ID" value="KAL0486919.1"/>
    <property type="molecule type" value="Genomic_DNA"/>
</dbReference>
<reference evidence="2 3" key="1">
    <citation type="submission" date="2024-03" db="EMBL/GenBank/DDBJ databases">
        <title>The Acrasis kona genome and developmental transcriptomes reveal deep origins of eukaryotic multicellular pathways.</title>
        <authorList>
            <person name="Sheikh S."/>
            <person name="Fu C.-J."/>
            <person name="Brown M.W."/>
            <person name="Baldauf S.L."/>
        </authorList>
    </citation>
    <scope>NUCLEOTIDE SEQUENCE [LARGE SCALE GENOMIC DNA]</scope>
    <source>
        <strain evidence="2 3">ATCC MYA-3509</strain>
    </source>
</reference>
<dbReference type="PANTHER" id="PTHR35868:SF4">
    <property type="entry name" value="DUF2804 DOMAIN-CONTAINING PROTEIN"/>
    <property type="match status" value="1"/>
</dbReference>
<name>A0AAW2ZC83_9EUKA</name>
<feature type="signal peptide" evidence="1">
    <location>
        <begin position="1"/>
        <end position="19"/>
    </location>
</feature>
<sequence>MKVSFAVVLILLISPLVLSFLLPDKEQDPAPEFDTELKADAPLHLYENGEYNFGRYAKPIVDPNIHKITKLQKKIQKKEWHFLSISTPHALIGLAISQLNYAATSFIYVLTDDWTDQKQIMRPLGFGASFSESSVKGCSKWNDKIAKLVIEVCNFKDTITVQAEGTLNDSNFIKVSAVIDTNSDSLALAYPIGPHRVAYTLKQAGMPVRGYYKLKDRRYEFGEDAVAIQDWTRALPKRLTVWYWISINFVSKNKRIGVNLSHGMYPKRVGNQTLGLENGIWVDGNLHLVESELIVDGEPGTGVLDEAEEWHCRTKDGSLKLTYRREGATVSGLDVKVLKGKLIHSYGTYSGVITIDGEKHVLKNVKGILEDHYTLW</sequence>
<dbReference type="Proteomes" id="UP001431209">
    <property type="component" value="Unassembled WGS sequence"/>
</dbReference>
<gene>
    <name evidence="2" type="ORF">AKO1_012132</name>
</gene>
<proteinExistence type="predicted"/>
<dbReference type="GO" id="GO:0003743">
    <property type="term" value="F:translation initiation factor activity"/>
    <property type="evidence" value="ECO:0007669"/>
    <property type="project" value="UniProtKB-KW"/>
</dbReference>
<feature type="chain" id="PRO_5043755447" evidence="1">
    <location>
        <begin position="20"/>
        <end position="376"/>
    </location>
</feature>
<dbReference type="InterPro" id="IPR021243">
    <property type="entry name" value="DUF2804"/>
</dbReference>
<keyword evidence="2" id="KW-0396">Initiation factor</keyword>
<accession>A0AAW2ZC83</accession>
<keyword evidence="3" id="KW-1185">Reference proteome</keyword>
<dbReference type="Pfam" id="PF10974">
    <property type="entry name" value="DUF2804"/>
    <property type="match status" value="1"/>
</dbReference>
<keyword evidence="2" id="KW-0648">Protein biosynthesis</keyword>
<dbReference type="AlphaFoldDB" id="A0AAW2ZC83"/>
<keyword evidence="1" id="KW-0732">Signal</keyword>
<protein>
    <submittedName>
        <fullName evidence="2">Translation initiation factor 2 subunit gamma</fullName>
    </submittedName>
</protein>
<evidence type="ECO:0000256" key="1">
    <source>
        <dbReference type="SAM" id="SignalP"/>
    </source>
</evidence>
<organism evidence="2 3">
    <name type="scientific">Acrasis kona</name>
    <dbReference type="NCBI Taxonomy" id="1008807"/>
    <lineage>
        <taxon>Eukaryota</taxon>
        <taxon>Discoba</taxon>
        <taxon>Heterolobosea</taxon>
        <taxon>Tetramitia</taxon>
        <taxon>Eutetramitia</taxon>
        <taxon>Acrasidae</taxon>
        <taxon>Acrasis</taxon>
    </lineage>
</organism>
<evidence type="ECO:0000313" key="3">
    <source>
        <dbReference type="Proteomes" id="UP001431209"/>
    </source>
</evidence>
<dbReference type="PANTHER" id="PTHR35868">
    <property type="entry name" value="DUF2804 DOMAIN-CONTAINING PROTEIN-RELATED"/>
    <property type="match status" value="1"/>
</dbReference>
<evidence type="ECO:0000313" key="2">
    <source>
        <dbReference type="EMBL" id="KAL0486919.1"/>
    </source>
</evidence>